<protein>
    <submittedName>
        <fullName evidence="2">Uncharacterized protein</fullName>
    </submittedName>
</protein>
<feature type="transmembrane region" description="Helical" evidence="1">
    <location>
        <begin position="61"/>
        <end position="79"/>
    </location>
</feature>
<keyword evidence="1" id="KW-1133">Transmembrane helix</keyword>
<dbReference type="EMBL" id="CAJOBH010005114">
    <property type="protein sequence ID" value="CAF4013739.1"/>
    <property type="molecule type" value="Genomic_DNA"/>
</dbReference>
<evidence type="ECO:0000313" key="2">
    <source>
        <dbReference type="EMBL" id="CAF1627425.1"/>
    </source>
</evidence>
<evidence type="ECO:0000313" key="3">
    <source>
        <dbReference type="EMBL" id="CAF2250896.1"/>
    </source>
</evidence>
<evidence type="ECO:0000313" key="6">
    <source>
        <dbReference type="Proteomes" id="UP000663855"/>
    </source>
</evidence>
<proteinExistence type="predicted"/>
<sequence>MVVDPMCYYTLTVRCWFYYSFYHQPCVSYISRGDAGILPPLLMMILLIFLPYLLFRTVRQLQNIIVLLSLIITANWLLARYCYNIYMSHEVDIFTVYFLVWQFVGLIYKWLHQDLPIISFTLHQKATCLSMAFLAFTTYDVVLRPLPTYVGFAFVWLMSVIDIVACFHLQCREYDPITDALADAMLFDYPTAPRGYYCVSDINETNDDMENENECNSMIGWGDFFAFDLLLLLVIPNNSSITIRAYTAFGCIVCAQLGDLCTSFMRPYTDSNDLPAVPLPTIAVTAYAIATNAIIEYSNLDCEDPLK</sequence>
<organism evidence="2 6">
    <name type="scientific">Rotaria magnacalcarata</name>
    <dbReference type="NCBI Taxonomy" id="392030"/>
    <lineage>
        <taxon>Eukaryota</taxon>
        <taxon>Metazoa</taxon>
        <taxon>Spiralia</taxon>
        <taxon>Gnathifera</taxon>
        <taxon>Rotifera</taxon>
        <taxon>Eurotatoria</taxon>
        <taxon>Bdelloidea</taxon>
        <taxon>Philodinida</taxon>
        <taxon>Philodinidae</taxon>
        <taxon>Rotaria</taxon>
    </lineage>
</organism>
<dbReference type="EMBL" id="CAJOBI010002279">
    <property type="protein sequence ID" value="CAF3921788.1"/>
    <property type="molecule type" value="Genomic_DNA"/>
</dbReference>
<feature type="transmembrane region" description="Helical" evidence="1">
    <location>
        <begin position="117"/>
        <end position="137"/>
    </location>
</feature>
<evidence type="ECO:0000256" key="1">
    <source>
        <dbReference type="SAM" id="Phobius"/>
    </source>
</evidence>
<feature type="transmembrane region" description="Helical" evidence="1">
    <location>
        <begin position="91"/>
        <end position="111"/>
    </location>
</feature>
<accession>A0A816CQK3</accession>
<feature type="transmembrane region" description="Helical" evidence="1">
    <location>
        <begin position="37"/>
        <end position="55"/>
    </location>
</feature>
<evidence type="ECO:0000313" key="4">
    <source>
        <dbReference type="EMBL" id="CAF3921788.1"/>
    </source>
</evidence>
<dbReference type="Proteomes" id="UP000681967">
    <property type="component" value="Unassembled WGS sequence"/>
</dbReference>
<dbReference type="AlphaFoldDB" id="A0A816CQK3"/>
<dbReference type="Proteomes" id="UP000676336">
    <property type="component" value="Unassembled WGS sequence"/>
</dbReference>
<gene>
    <name evidence="5" type="ORF">BYL167_LOCUS14375</name>
    <name evidence="2" type="ORF">CJN711_LOCUS38886</name>
    <name evidence="3" type="ORF">MBJ925_LOCUS37865</name>
    <name evidence="4" type="ORF">SMN809_LOCUS7706</name>
</gene>
<evidence type="ECO:0000313" key="5">
    <source>
        <dbReference type="EMBL" id="CAF4013739.1"/>
    </source>
</evidence>
<dbReference type="Proteomes" id="UP000663855">
    <property type="component" value="Unassembled WGS sequence"/>
</dbReference>
<reference evidence="2" key="1">
    <citation type="submission" date="2021-02" db="EMBL/GenBank/DDBJ databases">
        <authorList>
            <person name="Nowell W R."/>
        </authorList>
    </citation>
    <scope>NUCLEOTIDE SEQUENCE</scope>
</reference>
<comment type="caution">
    <text evidence="2">The sequence shown here is derived from an EMBL/GenBank/DDBJ whole genome shotgun (WGS) entry which is preliminary data.</text>
</comment>
<dbReference type="EMBL" id="CAJNOV010019086">
    <property type="protein sequence ID" value="CAF1627425.1"/>
    <property type="molecule type" value="Genomic_DNA"/>
</dbReference>
<keyword evidence="1" id="KW-0472">Membrane</keyword>
<feature type="transmembrane region" description="Helical" evidence="1">
    <location>
        <begin position="149"/>
        <end position="170"/>
    </location>
</feature>
<keyword evidence="1" id="KW-0812">Transmembrane</keyword>
<dbReference type="Proteomes" id="UP000663824">
    <property type="component" value="Unassembled WGS sequence"/>
</dbReference>
<name>A0A816CQK3_9BILA</name>
<dbReference type="EMBL" id="CAJNRE010021113">
    <property type="protein sequence ID" value="CAF2250896.1"/>
    <property type="molecule type" value="Genomic_DNA"/>
</dbReference>